<dbReference type="Gene3D" id="3.40.50.300">
    <property type="entry name" value="P-loop containing nucleotide triphosphate hydrolases"/>
    <property type="match status" value="1"/>
</dbReference>
<feature type="compositionally biased region" description="Polar residues" evidence="11">
    <location>
        <begin position="168"/>
        <end position="177"/>
    </location>
</feature>
<feature type="compositionally biased region" description="Basic and acidic residues" evidence="11">
    <location>
        <begin position="73"/>
        <end position="95"/>
    </location>
</feature>
<comment type="function">
    <text evidence="9 10">Component of the post-replicative DNA mismatch repair system (MMR).</text>
</comment>
<keyword evidence="14" id="KW-1185">Reference proteome</keyword>
<feature type="compositionally biased region" description="Basic and acidic residues" evidence="11">
    <location>
        <begin position="49"/>
        <end position="64"/>
    </location>
</feature>
<dbReference type="GO" id="GO:0140664">
    <property type="term" value="F:ATP-dependent DNA damage sensor activity"/>
    <property type="evidence" value="ECO:0007669"/>
    <property type="project" value="InterPro"/>
</dbReference>
<proteinExistence type="inferred from homology"/>
<evidence type="ECO:0000256" key="10">
    <source>
        <dbReference type="RuleBase" id="RU003756"/>
    </source>
</evidence>
<dbReference type="Gene3D" id="3.30.420.110">
    <property type="entry name" value="MutS, connector domain"/>
    <property type="match status" value="1"/>
</dbReference>
<feature type="compositionally biased region" description="Acidic residues" evidence="11">
    <location>
        <begin position="178"/>
        <end position="187"/>
    </location>
</feature>
<evidence type="ECO:0000256" key="1">
    <source>
        <dbReference type="ARBA" id="ARBA00004123"/>
    </source>
</evidence>
<dbReference type="Gene3D" id="1.10.1420.10">
    <property type="match status" value="2"/>
</dbReference>
<gene>
    <name evidence="13" type="ORF">KLLA0_C17732g</name>
</gene>
<reference evidence="13 14" key="1">
    <citation type="journal article" date="2004" name="Nature">
        <title>Genome evolution in yeasts.</title>
        <authorList>
            <consortium name="Genolevures"/>
            <person name="Dujon B."/>
            <person name="Sherman D."/>
            <person name="Fischer G."/>
            <person name="Durrens P."/>
            <person name="Casaregola S."/>
            <person name="Lafontaine I."/>
            <person name="de Montigny J."/>
            <person name="Marck C."/>
            <person name="Neuveglise C."/>
            <person name="Talla E."/>
            <person name="Goffard N."/>
            <person name="Frangeul L."/>
            <person name="Aigle M."/>
            <person name="Anthouard V."/>
            <person name="Babour A."/>
            <person name="Barbe V."/>
            <person name="Barnay S."/>
            <person name="Blanchin S."/>
            <person name="Beckerich J.M."/>
            <person name="Beyne E."/>
            <person name="Bleykasten C."/>
            <person name="Boisrame A."/>
            <person name="Boyer J."/>
            <person name="Cattolico L."/>
            <person name="Confanioleri F."/>
            <person name="de Daruvar A."/>
            <person name="Despons L."/>
            <person name="Fabre E."/>
            <person name="Fairhead C."/>
            <person name="Ferry-Dumazet H."/>
            <person name="Groppi A."/>
            <person name="Hantraye F."/>
            <person name="Hennequin C."/>
            <person name="Jauniaux N."/>
            <person name="Joyet P."/>
            <person name="Kachouri R."/>
            <person name="Kerrest A."/>
            <person name="Koszul R."/>
            <person name="Lemaire M."/>
            <person name="Lesur I."/>
            <person name="Ma L."/>
            <person name="Muller H."/>
            <person name="Nicaud J.M."/>
            <person name="Nikolski M."/>
            <person name="Oztas S."/>
            <person name="Ozier-Kalogeropoulos O."/>
            <person name="Pellenz S."/>
            <person name="Potier S."/>
            <person name="Richard G.F."/>
            <person name="Straub M.L."/>
            <person name="Suleau A."/>
            <person name="Swennene D."/>
            <person name="Tekaia F."/>
            <person name="Wesolowski-Louvel M."/>
            <person name="Westhof E."/>
            <person name="Wirth B."/>
            <person name="Zeniou-Meyer M."/>
            <person name="Zivanovic I."/>
            <person name="Bolotin-Fukuhara M."/>
            <person name="Thierry A."/>
            <person name="Bouchier C."/>
            <person name="Caudron B."/>
            <person name="Scarpelli C."/>
            <person name="Gaillardin C."/>
            <person name="Weissenbach J."/>
            <person name="Wincker P."/>
            <person name="Souciet J.L."/>
        </authorList>
    </citation>
    <scope>NUCLEOTIDE SEQUENCE [LARGE SCALE GENOMIC DNA]</scope>
    <source>
        <strain evidence="14">ATCC 8585 / CBS 2359 / DSM 70799 / NBRC 1267 / NRRL Y-1140 / WM37</strain>
    </source>
</reference>
<dbReference type="InterPro" id="IPR000432">
    <property type="entry name" value="DNA_mismatch_repair_MutS_C"/>
</dbReference>
<dbReference type="Pfam" id="PF05192">
    <property type="entry name" value="MutS_III"/>
    <property type="match status" value="1"/>
</dbReference>
<dbReference type="Pfam" id="PF01624">
    <property type="entry name" value="MutS_I"/>
    <property type="match status" value="1"/>
</dbReference>
<dbReference type="SMART" id="SM00534">
    <property type="entry name" value="MUTSac"/>
    <property type="match status" value="1"/>
</dbReference>
<dbReference type="Pfam" id="PF00488">
    <property type="entry name" value="MutS_V"/>
    <property type="match status" value="1"/>
</dbReference>
<dbReference type="GO" id="GO:0016887">
    <property type="term" value="F:ATP hydrolysis activity"/>
    <property type="evidence" value="ECO:0007669"/>
    <property type="project" value="UniProtKB-ARBA"/>
</dbReference>
<dbReference type="EMBL" id="CR382123">
    <property type="protein sequence ID" value="CAH01843.1"/>
    <property type="molecule type" value="Genomic_DNA"/>
</dbReference>
<feature type="compositionally biased region" description="Low complexity" evidence="11">
    <location>
        <begin position="188"/>
        <end position="203"/>
    </location>
</feature>
<feature type="domain" description="DNA mismatch repair proteins mutS family" evidence="12">
    <location>
        <begin position="1012"/>
        <end position="1028"/>
    </location>
</feature>
<keyword evidence="6 9" id="KW-0238">DNA-binding</keyword>
<comment type="subcellular location">
    <subcellularLocation>
        <location evidence="1">Nucleus</location>
    </subcellularLocation>
</comment>
<evidence type="ECO:0000256" key="11">
    <source>
        <dbReference type="SAM" id="MobiDB-lite"/>
    </source>
</evidence>
<dbReference type="InterPro" id="IPR007696">
    <property type="entry name" value="DNA_mismatch_repair_MutS_core"/>
</dbReference>
<keyword evidence="5 9" id="KW-0067">ATP-binding</keyword>
<dbReference type="InterPro" id="IPR017261">
    <property type="entry name" value="DNA_mismatch_repair_MutS/MSH"/>
</dbReference>
<dbReference type="InterPro" id="IPR036187">
    <property type="entry name" value="DNA_mismatch_repair_MutS_sf"/>
</dbReference>
<name>Q6CSU7_KLULA</name>
<comment type="similarity">
    <text evidence="2 9 10">Belongs to the DNA mismatch repair MutS family.</text>
</comment>
<evidence type="ECO:0000256" key="8">
    <source>
        <dbReference type="ARBA" id="ARBA00023242"/>
    </source>
</evidence>
<dbReference type="PaxDb" id="284590-Q6CSU7"/>
<feature type="compositionally biased region" description="Acidic residues" evidence="11">
    <location>
        <begin position="116"/>
        <end position="126"/>
    </location>
</feature>
<dbReference type="InterPro" id="IPR027417">
    <property type="entry name" value="P-loop_NTPase"/>
</dbReference>
<dbReference type="InterPro" id="IPR036678">
    <property type="entry name" value="MutS_con_dom_sf"/>
</dbReference>
<evidence type="ECO:0000256" key="2">
    <source>
        <dbReference type="ARBA" id="ARBA00006271"/>
    </source>
</evidence>
<dbReference type="FunCoup" id="Q6CSU7">
    <property type="interactions" value="1049"/>
</dbReference>
<dbReference type="KEGG" id="kla:KLLA0_C17732g"/>
<dbReference type="NCBIfam" id="NF003810">
    <property type="entry name" value="PRK05399.1"/>
    <property type="match status" value="1"/>
</dbReference>
<dbReference type="Proteomes" id="UP000000598">
    <property type="component" value="Chromosome C"/>
</dbReference>
<dbReference type="SUPFAM" id="SSF52540">
    <property type="entry name" value="P-loop containing nucleoside triphosphate hydrolases"/>
    <property type="match status" value="1"/>
</dbReference>
<evidence type="ECO:0000256" key="7">
    <source>
        <dbReference type="ARBA" id="ARBA00023204"/>
    </source>
</evidence>
<dbReference type="FunFam" id="1.10.1420.10:FF:000019">
    <property type="entry name" value="DNA mismatch repair protein"/>
    <property type="match status" value="1"/>
</dbReference>
<keyword evidence="4 9" id="KW-0227">DNA damage</keyword>
<organism evidence="13 14">
    <name type="scientific">Kluyveromyces lactis (strain ATCC 8585 / CBS 2359 / DSM 70799 / NBRC 1267 / NRRL Y-1140 / WM37)</name>
    <name type="common">Yeast</name>
    <name type="synonym">Candida sphaerica</name>
    <dbReference type="NCBI Taxonomy" id="284590"/>
    <lineage>
        <taxon>Eukaryota</taxon>
        <taxon>Fungi</taxon>
        <taxon>Dikarya</taxon>
        <taxon>Ascomycota</taxon>
        <taxon>Saccharomycotina</taxon>
        <taxon>Saccharomycetes</taxon>
        <taxon>Saccharomycetales</taxon>
        <taxon>Saccharomycetaceae</taxon>
        <taxon>Kluyveromyces</taxon>
    </lineage>
</organism>
<accession>Q6CSU7</accession>
<evidence type="ECO:0000256" key="3">
    <source>
        <dbReference type="ARBA" id="ARBA00022741"/>
    </source>
</evidence>
<dbReference type="InterPro" id="IPR045076">
    <property type="entry name" value="MutS"/>
</dbReference>
<dbReference type="Pfam" id="PF05190">
    <property type="entry name" value="MutS_IV"/>
    <property type="match status" value="1"/>
</dbReference>
<sequence>MTVETPKSLKKVTTMPGSSGKKKYKQATISSFFKKREKPVESESNDTSPLKEKSETDAKKKDTTSKGPLQFKHQPEVVEKEPATKTEPSKPEATKTVETVTSLRGRKRKNVSLRESDDDNDDDDGDISMSKRSRNRSKIEDDDSEDEYKDDGDDDEEEEDNDEGVEDTSLNPQLSNGSDDDDDDEDLLALASKKSTKKAVVSTPARKPLAYNPNRSLPATPKSQGKHTKFNKTNGERYQWLVHERDAEGRDKSDPDYDPRTLYIPGDAWSKFTPFEKQYWEIKSKMWDCILFFKKGKFFELYEKDAHLGHHLFDLKIAGGGRANMQLAGVPEMSFDYWASQFIQYGYKVAKVDQKESMLAKEMREGSKGIVERELQCVLTSGTLTDSEMLKSDLATYCVAVREEPITYYDEEILALPKTGKYFGFAAIDTATGHIDLLEFEDDEECSQLDTIMSQFKPTEVIMEKSNVCSLAQKIIKFNAQPEAIINQRTSKEFYDFEKTFDELITHEYFKSMDRWPTVLKSYYETGKKVGFHAFGGLLSYLQWLKLDTSLVTMGQVEEYNPVRSQTCLALDGITLQNLEIFANTYDGTDRGSLFKLINRAITPMGKRKLRKWVMHPLLKIEDINSRLDSVDLLLSDMNLRDLLENELLKLPDLERMLSRVHSCSLKIQYFNKVLCGFEDILALVEKLSIFADLKGSLKSYLTEIPSSLTTVLEAWSNAFDRNLAVKDGVIVPNRGVEPEFDESMDRIQGIEDQLQECLTQYKKLLKSSNIQFKDSGKEIYTIEVPMAATRNVPHEWTQMAANKSFKRYYSADVQRLARQMAEAREMHKVLEDDLKNRLYKKFTNHYNAVWLPTIQAISNIDCIISLARTSESLGFPACRPKLVEGLHPETNEKLNGYIRFKELRHPCFNMGSSSAKEFIPNDVVLGKDAPQLGLLTGANAAGKSTVLRMTCVAVILAQLGCYIPCEEAEFTPVDRIMTRLGASDNIMQGKSTFFVELSETKKILDLVTNRSLLVVDELGRGGSSSDGFAIAEAVLHHVATHIQSLGFFATHYAALGSSFTNHPNVQPLKMAILVDEESRNVTFLYKLVDGKSDGSFGMHVASMCGIPRSVVDNASIAAENLEHTSKLIKERKNLHQSINPVPLGLQSDVVRLVYGDGLTNSKGGTGEGVRVYDNNIKSNVLKSFISVIDGLTV</sequence>
<dbReference type="PROSITE" id="PS00486">
    <property type="entry name" value="DNA_MISMATCH_REPAIR_2"/>
    <property type="match status" value="1"/>
</dbReference>
<evidence type="ECO:0000256" key="5">
    <source>
        <dbReference type="ARBA" id="ARBA00022840"/>
    </source>
</evidence>
<keyword evidence="3 9" id="KW-0547">Nucleotide-binding</keyword>
<dbReference type="FunFam" id="3.40.50.300:FF:000771">
    <property type="entry name" value="DNA mismatch repair protein"/>
    <property type="match status" value="1"/>
</dbReference>
<dbReference type="SUPFAM" id="SSF53150">
    <property type="entry name" value="DNA repair protein MutS, domain II"/>
    <property type="match status" value="1"/>
</dbReference>
<dbReference type="Gene3D" id="3.40.1170.10">
    <property type="entry name" value="DNA repair protein MutS, domain I"/>
    <property type="match status" value="1"/>
</dbReference>
<evidence type="ECO:0000256" key="6">
    <source>
        <dbReference type="ARBA" id="ARBA00023125"/>
    </source>
</evidence>
<evidence type="ECO:0000256" key="4">
    <source>
        <dbReference type="ARBA" id="ARBA00022763"/>
    </source>
</evidence>
<dbReference type="InterPro" id="IPR007695">
    <property type="entry name" value="DNA_mismatch_repair_MutS-lik_N"/>
</dbReference>
<dbReference type="OMA" id="TPMMAQY"/>
<keyword evidence="8" id="KW-0539">Nucleus</keyword>
<dbReference type="InParanoid" id="Q6CSU7"/>
<dbReference type="GO" id="GO:0006298">
    <property type="term" value="P:mismatch repair"/>
    <property type="evidence" value="ECO:0007669"/>
    <property type="project" value="InterPro"/>
</dbReference>
<dbReference type="FunFam" id="3.40.1170.10:FF:000002">
    <property type="entry name" value="DNA mismatch repair protein"/>
    <property type="match status" value="1"/>
</dbReference>
<dbReference type="PANTHER" id="PTHR11361">
    <property type="entry name" value="DNA MISMATCH REPAIR PROTEIN MUTS FAMILY MEMBER"/>
    <property type="match status" value="1"/>
</dbReference>
<dbReference type="HOGENOM" id="CLU_002472_1_0_1"/>
<dbReference type="GO" id="GO:0030983">
    <property type="term" value="F:mismatched DNA binding"/>
    <property type="evidence" value="ECO:0007669"/>
    <property type="project" value="UniProtKB-UniRule"/>
</dbReference>
<evidence type="ECO:0000313" key="13">
    <source>
        <dbReference type="EMBL" id="CAH01843.1"/>
    </source>
</evidence>
<feature type="region of interest" description="Disordered" evidence="11">
    <location>
        <begin position="1"/>
        <end position="234"/>
    </location>
</feature>
<evidence type="ECO:0000256" key="9">
    <source>
        <dbReference type="PIRNR" id="PIRNR037677"/>
    </source>
</evidence>
<dbReference type="InterPro" id="IPR016151">
    <property type="entry name" value="DNA_mismatch_repair_MutS_N"/>
</dbReference>
<evidence type="ECO:0000259" key="12">
    <source>
        <dbReference type="PROSITE" id="PS00486"/>
    </source>
</evidence>
<keyword evidence="7 9" id="KW-0234">DNA repair</keyword>
<dbReference type="eggNOG" id="KOG0217">
    <property type="taxonomic scope" value="Eukaryota"/>
</dbReference>
<dbReference type="PANTHER" id="PTHR11361:SF148">
    <property type="entry name" value="DNA MISMATCH REPAIR PROTEIN MSH6"/>
    <property type="match status" value="1"/>
</dbReference>
<dbReference type="SUPFAM" id="SSF48334">
    <property type="entry name" value="DNA repair protein MutS, domain III"/>
    <property type="match status" value="1"/>
</dbReference>
<evidence type="ECO:0000313" key="14">
    <source>
        <dbReference type="Proteomes" id="UP000000598"/>
    </source>
</evidence>
<dbReference type="SMART" id="SM00533">
    <property type="entry name" value="MUTSd"/>
    <property type="match status" value="1"/>
</dbReference>
<dbReference type="AlphaFoldDB" id="Q6CSU7"/>
<dbReference type="GO" id="GO:0005524">
    <property type="term" value="F:ATP binding"/>
    <property type="evidence" value="ECO:0007669"/>
    <property type="project" value="UniProtKB-UniRule"/>
</dbReference>
<feature type="compositionally biased region" description="Polar residues" evidence="11">
    <location>
        <begin position="213"/>
        <end position="223"/>
    </location>
</feature>
<dbReference type="STRING" id="284590.Q6CSU7"/>
<feature type="compositionally biased region" description="Acidic residues" evidence="11">
    <location>
        <begin position="140"/>
        <end position="166"/>
    </location>
</feature>
<dbReference type="InterPro" id="IPR007860">
    <property type="entry name" value="DNA_mmatch_repair_MutS_con_dom"/>
</dbReference>
<dbReference type="SUPFAM" id="SSF55271">
    <property type="entry name" value="DNA repair protein MutS, domain I"/>
    <property type="match status" value="1"/>
</dbReference>
<protein>
    <recommendedName>
        <fullName evidence="9">DNA mismatch repair protein</fullName>
    </recommendedName>
</protein>
<dbReference type="Pfam" id="PF05188">
    <property type="entry name" value="MutS_II"/>
    <property type="match status" value="1"/>
</dbReference>
<dbReference type="InterPro" id="IPR007861">
    <property type="entry name" value="DNA_mismatch_repair_MutS_clamp"/>
</dbReference>
<dbReference type="GO" id="GO:0032301">
    <property type="term" value="C:MutSalpha complex"/>
    <property type="evidence" value="ECO:0007669"/>
    <property type="project" value="TreeGrafter"/>
</dbReference>
<dbReference type="PIRSF" id="PIRSF037677">
    <property type="entry name" value="DNA_mis_repair_Msh6"/>
    <property type="match status" value="1"/>
</dbReference>